<gene>
    <name evidence="4" type="primary">LOC111105191</name>
</gene>
<accession>A0A8B8AXP7</accession>
<feature type="domain" description="P2X purinoreceptor 7 intracellular" evidence="2">
    <location>
        <begin position="30"/>
        <end position="166"/>
    </location>
</feature>
<dbReference type="PANTHER" id="PTHR36981:SF1">
    <property type="entry name" value="P2X PURINORECEPTOR 7 INTRACELLULAR DOMAIN-CONTAINING PROTEIN"/>
    <property type="match status" value="1"/>
</dbReference>
<protein>
    <submittedName>
        <fullName evidence="4">Uncharacterized protein LOC111105191</fullName>
    </submittedName>
</protein>
<sequence>MDNEYADVNDIPGNIVIQPYMFEPPQRPNNQESSEESDNGDDDQRDRRINTFWCECGACQSMRTLAEECVCCVETQAVNFTRESSDLECITHHQTFIDNCLNVRVLEVSLHDYIQRDGPLNDNEPIHEVYRHIAYRRFVLWIWHKLGKGNRKVLPACVVSRIRQSFHLRLTLDFSTLALILKVVVQIWFGGW</sequence>
<feature type="region of interest" description="Disordered" evidence="1">
    <location>
        <begin position="20"/>
        <end position="44"/>
    </location>
</feature>
<keyword evidence="3" id="KW-1185">Reference proteome</keyword>
<reference evidence="4" key="1">
    <citation type="submission" date="2025-08" db="UniProtKB">
        <authorList>
            <consortium name="RefSeq"/>
        </authorList>
    </citation>
    <scope>IDENTIFICATION</scope>
    <source>
        <tissue evidence="4">Whole sample</tissue>
    </source>
</reference>
<dbReference type="InterPro" id="IPR046815">
    <property type="entry name" value="P2RX7_C"/>
</dbReference>
<dbReference type="Proteomes" id="UP000694844">
    <property type="component" value="Chromosome 7"/>
</dbReference>
<dbReference type="Pfam" id="PF20478">
    <property type="entry name" value="P2RX7_C"/>
    <property type="match status" value="1"/>
</dbReference>
<evidence type="ECO:0000313" key="4">
    <source>
        <dbReference type="RefSeq" id="XP_022295069.1"/>
    </source>
</evidence>
<dbReference type="AlphaFoldDB" id="A0A8B8AXP7"/>
<name>A0A8B8AXP7_CRAVI</name>
<evidence type="ECO:0000256" key="1">
    <source>
        <dbReference type="SAM" id="MobiDB-lite"/>
    </source>
</evidence>
<proteinExistence type="predicted"/>
<dbReference type="OrthoDB" id="6057775at2759"/>
<organism evidence="3 4">
    <name type="scientific">Crassostrea virginica</name>
    <name type="common">Eastern oyster</name>
    <dbReference type="NCBI Taxonomy" id="6565"/>
    <lineage>
        <taxon>Eukaryota</taxon>
        <taxon>Metazoa</taxon>
        <taxon>Spiralia</taxon>
        <taxon>Lophotrochozoa</taxon>
        <taxon>Mollusca</taxon>
        <taxon>Bivalvia</taxon>
        <taxon>Autobranchia</taxon>
        <taxon>Pteriomorphia</taxon>
        <taxon>Ostreida</taxon>
        <taxon>Ostreoidea</taxon>
        <taxon>Ostreidae</taxon>
        <taxon>Crassostrea</taxon>
    </lineage>
</organism>
<dbReference type="PANTHER" id="PTHR36981">
    <property type="entry name" value="ZGC:195170"/>
    <property type="match status" value="1"/>
</dbReference>
<evidence type="ECO:0000259" key="2">
    <source>
        <dbReference type="Pfam" id="PF20478"/>
    </source>
</evidence>
<dbReference type="KEGG" id="cvn:111105191"/>
<dbReference type="GeneID" id="111105191"/>
<dbReference type="RefSeq" id="XP_022295069.1">
    <property type="nucleotide sequence ID" value="XM_022439361.1"/>
</dbReference>
<evidence type="ECO:0000313" key="3">
    <source>
        <dbReference type="Proteomes" id="UP000694844"/>
    </source>
</evidence>